<keyword evidence="5" id="KW-1133">Transmembrane helix</keyword>
<sequence>MLKRKVHLRLLLTSLTAGGIIVTCLLMMGAIFLFQKKNIEESLIENNIAYAQKLADTTDRYLRTAQQELAWSASQIKTLDDVIYLSHESDRLRLQSGFFNTVVVVNRDAVIAATSPESIKLVGVKLKSVASRQSIDTKKPFISSPFTSATGNYVIFISQPIFTPEGNYLGYIGGTIYLKKQSMLSDILSQHFLNREAVVSIVSNEGLIIFSHDQSKTGEKMVLPASLQKRLADTQNGRFITENDGHKLLIGYANLRTTGWNVFMAGTSETVNAILLHSVRNILWFIIGILAMTTGIMVLLAGRIALPLEKLAEMVREGGSNATAESVRGVKAWYYEADCLTEAVRDHRKAVSGHMAAISDEAMTDPLTGVYNRRGFTVMADRLINTSEHCVIAIDIDHFKKINDTFGHDAGDDALVSLASLLRQACRPTDIVSRFGGEEFIVLLTHTGLADGTMTAERIRLTVSTSHFPGAGKMTISAGVAVFIGNESAREEGLSRSDEALYQAKRAGRNRVSVNDAD</sequence>
<evidence type="ECO:0000256" key="1">
    <source>
        <dbReference type="ARBA" id="ARBA00001946"/>
    </source>
</evidence>
<keyword evidence="5" id="KW-0472">Membrane</keyword>
<comment type="cofactor">
    <cofactor evidence="1">
        <name>Mg(2+)</name>
        <dbReference type="ChEBI" id="CHEBI:18420"/>
    </cofactor>
</comment>
<dbReference type="GO" id="GO:0052621">
    <property type="term" value="F:diguanylate cyclase activity"/>
    <property type="evidence" value="ECO:0007669"/>
    <property type="project" value="UniProtKB-EC"/>
</dbReference>
<dbReference type="CDD" id="cd18774">
    <property type="entry name" value="PDC2_HK_sensor"/>
    <property type="match status" value="1"/>
</dbReference>
<dbReference type="PANTHER" id="PTHR45138:SF9">
    <property type="entry name" value="DIGUANYLATE CYCLASE DGCM-RELATED"/>
    <property type="match status" value="1"/>
</dbReference>
<dbReference type="GO" id="GO:0043709">
    <property type="term" value="P:cell adhesion involved in single-species biofilm formation"/>
    <property type="evidence" value="ECO:0007669"/>
    <property type="project" value="TreeGrafter"/>
</dbReference>
<dbReference type="EC" id="2.7.7.65" evidence="3"/>
<evidence type="ECO:0000256" key="4">
    <source>
        <dbReference type="ARBA" id="ARBA00034247"/>
    </source>
</evidence>
<dbReference type="InterPro" id="IPR050469">
    <property type="entry name" value="Diguanylate_Cyclase"/>
</dbReference>
<comment type="catalytic activity">
    <reaction evidence="4">
        <text>2 GTP = 3',3'-c-di-GMP + 2 diphosphate</text>
        <dbReference type="Rhea" id="RHEA:24898"/>
        <dbReference type="ChEBI" id="CHEBI:33019"/>
        <dbReference type="ChEBI" id="CHEBI:37565"/>
        <dbReference type="ChEBI" id="CHEBI:58805"/>
        <dbReference type="EC" id="2.7.7.65"/>
    </reaction>
</comment>
<name>A0AAJ1CWH9_PANAN</name>
<dbReference type="AlphaFoldDB" id="A0AAJ1CWH9"/>
<feature type="domain" description="GGDEF" evidence="6">
    <location>
        <begin position="387"/>
        <end position="517"/>
    </location>
</feature>
<dbReference type="SMART" id="SM00267">
    <property type="entry name" value="GGDEF"/>
    <property type="match status" value="1"/>
</dbReference>
<dbReference type="InterPro" id="IPR029151">
    <property type="entry name" value="Sensor-like_sf"/>
</dbReference>
<dbReference type="GO" id="GO:0005886">
    <property type="term" value="C:plasma membrane"/>
    <property type="evidence" value="ECO:0007669"/>
    <property type="project" value="TreeGrafter"/>
</dbReference>
<feature type="transmembrane region" description="Helical" evidence="5">
    <location>
        <begin position="12"/>
        <end position="34"/>
    </location>
</feature>
<evidence type="ECO:0000313" key="8">
    <source>
        <dbReference type="Proteomes" id="UP001208888"/>
    </source>
</evidence>
<keyword evidence="5" id="KW-0812">Transmembrane</keyword>
<evidence type="ECO:0000256" key="2">
    <source>
        <dbReference type="ARBA" id="ARBA00004665"/>
    </source>
</evidence>
<dbReference type="Proteomes" id="UP001208888">
    <property type="component" value="Unassembled WGS sequence"/>
</dbReference>
<protein>
    <recommendedName>
        <fullName evidence="3">diguanylate cyclase</fullName>
        <ecNumber evidence="3">2.7.7.65</ecNumber>
    </recommendedName>
</protein>
<gene>
    <name evidence="7" type="ORF">NB703_001148</name>
</gene>
<dbReference type="GO" id="GO:1902201">
    <property type="term" value="P:negative regulation of bacterial-type flagellum-dependent cell motility"/>
    <property type="evidence" value="ECO:0007669"/>
    <property type="project" value="TreeGrafter"/>
</dbReference>
<proteinExistence type="predicted"/>
<dbReference type="InterPro" id="IPR029787">
    <property type="entry name" value="Nucleotide_cyclase"/>
</dbReference>
<dbReference type="PROSITE" id="PS50887">
    <property type="entry name" value="GGDEF"/>
    <property type="match status" value="1"/>
</dbReference>
<dbReference type="Gene3D" id="3.30.70.270">
    <property type="match status" value="1"/>
</dbReference>
<comment type="caution">
    <text evidence="7">The sequence shown here is derived from an EMBL/GenBank/DDBJ whole genome shotgun (WGS) entry which is preliminary data.</text>
</comment>
<dbReference type="InterPro" id="IPR043128">
    <property type="entry name" value="Rev_trsase/Diguanyl_cyclase"/>
</dbReference>
<dbReference type="CDD" id="cd01949">
    <property type="entry name" value="GGDEF"/>
    <property type="match status" value="1"/>
</dbReference>
<evidence type="ECO:0000256" key="3">
    <source>
        <dbReference type="ARBA" id="ARBA00012528"/>
    </source>
</evidence>
<organism evidence="7 8">
    <name type="scientific">Pantoea ananas</name>
    <name type="common">Erwinia uredovora</name>
    <dbReference type="NCBI Taxonomy" id="553"/>
    <lineage>
        <taxon>Bacteria</taxon>
        <taxon>Pseudomonadati</taxon>
        <taxon>Pseudomonadota</taxon>
        <taxon>Gammaproteobacteria</taxon>
        <taxon>Enterobacterales</taxon>
        <taxon>Erwiniaceae</taxon>
        <taxon>Pantoea</taxon>
    </lineage>
</organism>
<accession>A0AAJ1CWH9</accession>
<evidence type="ECO:0000259" key="6">
    <source>
        <dbReference type="PROSITE" id="PS50887"/>
    </source>
</evidence>
<dbReference type="RefSeq" id="WP_028724530.1">
    <property type="nucleotide sequence ID" value="NZ_JANFVX010000003.1"/>
</dbReference>
<dbReference type="SUPFAM" id="SSF103190">
    <property type="entry name" value="Sensory domain-like"/>
    <property type="match status" value="1"/>
</dbReference>
<dbReference type="EMBL" id="JANFVX010000003">
    <property type="protein sequence ID" value="MCW0343055.1"/>
    <property type="molecule type" value="Genomic_DNA"/>
</dbReference>
<evidence type="ECO:0000313" key="7">
    <source>
        <dbReference type="EMBL" id="MCW0343055.1"/>
    </source>
</evidence>
<comment type="pathway">
    <text evidence="2">Purine metabolism; 3',5'-cyclic di-GMP biosynthesis.</text>
</comment>
<dbReference type="Pfam" id="PF00990">
    <property type="entry name" value="GGDEF"/>
    <property type="match status" value="1"/>
</dbReference>
<evidence type="ECO:0000256" key="5">
    <source>
        <dbReference type="SAM" id="Phobius"/>
    </source>
</evidence>
<reference evidence="7" key="1">
    <citation type="submission" date="2022-06" db="EMBL/GenBank/DDBJ databases">
        <title>Dynamics of rice microbiomes reveals core vertical transmitted seed endophytes.</title>
        <authorList>
            <person name="Liao K."/>
            <person name="Zhang X."/>
        </authorList>
    </citation>
    <scope>NUCLEOTIDE SEQUENCE</scope>
    <source>
        <strain evidence="7">JT1-17</strain>
    </source>
</reference>
<dbReference type="SUPFAM" id="SSF55073">
    <property type="entry name" value="Nucleotide cyclase"/>
    <property type="match status" value="1"/>
</dbReference>
<dbReference type="FunFam" id="3.30.70.270:FF:000001">
    <property type="entry name" value="Diguanylate cyclase domain protein"/>
    <property type="match status" value="1"/>
</dbReference>
<dbReference type="NCBIfam" id="TIGR00254">
    <property type="entry name" value="GGDEF"/>
    <property type="match status" value="1"/>
</dbReference>
<dbReference type="PANTHER" id="PTHR45138">
    <property type="entry name" value="REGULATORY COMPONENTS OF SENSORY TRANSDUCTION SYSTEM"/>
    <property type="match status" value="1"/>
</dbReference>
<dbReference type="InterPro" id="IPR000160">
    <property type="entry name" value="GGDEF_dom"/>
</dbReference>
<dbReference type="CDD" id="cd12914">
    <property type="entry name" value="PDC1_DGC_like"/>
    <property type="match status" value="1"/>
</dbReference>
<dbReference type="Gene3D" id="3.30.450.20">
    <property type="entry name" value="PAS domain"/>
    <property type="match status" value="2"/>
</dbReference>
<feature type="transmembrane region" description="Helical" evidence="5">
    <location>
        <begin position="282"/>
        <end position="306"/>
    </location>
</feature>